<evidence type="ECO:0000256" key="4">
    <source>
        <dbReference type="PROSITE-ProRule" id="PRU00221"/>
    </source>
</evidence>
<dbReference type="GeneID" id="18933573"/>
<dbReference type="PROSITE" id="PS00678">
    <property type="entry name" value="WD_REPEATS_1"/>
    <property type="match status" value="1"/>
</dbReference>
<dbReference type="VEuPathDB" id="FungiDB:MELLADRAFT_84678"/>
<dbReference type="GO" id="GO:0016226">
    <property type="term" value="P:iron-sulfur cluster assembly"/>
    <property type="evidence" value="ECO:0007669"/>
    <property type="project" value="UniProtKB-UniRule"/>
</dbReference>
<dbReference type="SUPFAM" id="SSF50978">
    <property type="entry name" value="WD40 repeat-like"/>
    <property type="match status" value="1"/>
</dbReference>
<dbReference type="PROSITE" id="PS50294">
    <property type="entry name" value="WD_REPEATS_REGION"/>
    <property type="match status" value="4"/>
</dbReference>
<dbReference type="AlphaFoldDB" id="F4RGF7"/>
<feature type="repeat" description="WD" evidence="4">
    <location>
        <begin position="269"/>
        <end position="301"/>
    </location>
</feature>
<dbReference type="RefSeq" id="XP_007408244.1">
    <property type="nucleotide sequence ID" value="XM_007408182.1"/>
</dbReference>
<dbReference type="EMBL" id="GL883100">
    <property type="protein sequence ID" value="EGG08658.1"/>
    <property type="molecule type" value="Genomic_DNA"/>
</dbReference>
<dbReference type="FunCoup" id="F4RGF7">
    <property type="interactions" value="200"/>
</dbReference>
<evidence type="ECO:0000256" key="2">
    <source>
        <dbReference type="ARBA" id="ARBA00022737"/>
    </source>
</evidence>
<protein>
    <recommendedName>
        <fullName evidence="3">Probable cytosolic iron-sulfur protein assembly protein 1</fullName>
    </recommendedName>
</protein>
<dbReference type="InParanoid" id="F4RGF7"/>
<evidence type="ECO:0000256" key="1">
    <source>
        <dbReference type="ARBA" id="ARBA00022574"/>
    </source>
</evidence>
<dbReference type="Gene3D" id="2.130.10.10">
    <property type="entry name" value="YVTN repeat-like/Quinoprotein amine dehydrogenase"/>
    <property type="match status" value="2"/>
</dbReference>
<keyword evidence="1 4" id="KW-0853">WD repeat</keyword>
<dbReference type="OrthoDB" id="284782at2759"/>
<dbReference type="PANTHER" id="PTHR19920">
    <property type="entry name" value="WD40 PROTEIN CIAO1"/>
    <property type="match status" value="1"/>
</dbReference>
<sequence>MSNNTTEMELDQTQSSSLQQVAVLQGHSDRAWSVSWHPSKPILASSSTDKQIKLYKYQICSTQRPLNLIPEETKPIKKTSFRFDYLDSIPTGHTRTVRSIQWNPSGNMLASGSFDSTVSIWSNTHPLTKPDLTTHQDRWESEIEAEETQNLESQNDTTDWECMMSLEGHESEIKGVAWNRNGKLMATCSRDKSVWVWEILTDSEVNEGIVTDDGGYEVLSVLMEHEADVKSVCWSPKEDLLCSTSYDNHLHLYSEDVSSDGDFTLIHKLIGHTSTVWDASFSACGEFISSCSDDLSIRIWSREKVLKGGIEGRDGGLNGGWRIGRSERERWSCVYVLEGFHKRTIYSIDWTFWGNVEDQIKGNEGEHLGYIATGAGDGKINIFTIHRGTSVSGLDSTNPKPEIDLLIQQKNAHGVTDINSVRWCKIQDSTNSNSTNNPNWRSEAKQLLASVGDDGMTKVWSLNL</sequence>
<comment type="function">
    <text evidence="3">Essential component of the cytosolic iron-sulfur (Fe/S) protein assembly machinery. Required for the maturation of extramitochondrial Fe/S proteins.</text>
</comment>
<dbReference type="eggNOG" id="KOG0645">
    <property type="taxonomic scope" value="Eukaryota"/>
</dbReference>
<dbReference type="CDD" id="cd00200">
    <property type="entry name" value="WD40"/>
    <property type="match status" value="1"/>
</dbReference>
<dbReference type="Proteomes" id="UP000001072">
    <property type="component" value="Unassembled WGS sequence"/>
</dbReference>
<reference evidence="6" key="1">
    <citation type="journal article" date="2011" name="Proc. Natl. Acad. Sci. U.S.A.">
        <title>Obligate biotrophy features unraveled by the genomic analysis of rust fungi.</title>
        <authorList>
            <person name="Duplessis S."/>
            <person name="Cuomo C.A."/>
            <person name="Lin Y.-C."/>
            <person name="Aerts A."/>
            <person name="Tisserant E."/>
            <person name="Veneault-Fourrey C."/>
            <person name="Joly D.L."/>
            <person name="Hacquard S."/>
            <person name="Amselem J."/>
            <person name="Cantarel B.L."/>
            <person name="Chiu R."/>
            <person name="Coutinho P.M."/>
            <person name="Feau N."/>
            <person name="Field M."/>
            <person name="Frey P."/>
            <person name="Gelhaye E."/>
            <person name="Goldberg J."/>
            <person name="Grabherr M.G."/>
            <person name="Kodira C.D."/>
            <person name="Kohler A."/>
            <person name="Kuees U."/>
            <person name="Lindquist E.A."/>
            <person name="Lucas S.M."/>
            <person name="Mago R."/>
            <person name="Mauceli E."/>
            <person name="Morin E."/>
            <person name="Murat C."/>
            <person name="Pangilinan J.L."/>
            <person name="Park R."/>
            <person name="Pearson M."/>
            <person name="Quesneville H."/>
            <person name="Rouhier N."/>
            <person name="Sakthikumar S."/>
            <person name="Salamov A.A."/>
            <person name="Schmutz J."/>
            <person name="Selles B."/>
            <person name="Shapiro H."/>
            <person name="Tanguay P."/>
            <person name="Tuskan G.A."/>
            <person name="Henrissat B."/>
            <person name="Van de Peer Y."/>
            <person name="Rouze P."/>
            <person name="Ellis J.G."/>
            <person name="Dodds P.N."/>
            <person name="Schein J.E."/>
            <person name="Zhong S."/>
            <person name="Hamelin R.C."/>
            <person name="Grigoriev I.V."/>
            <person name="Szabo L.J."/>
            <person name="Martin F."/>
        </authorList>
    </citation>
    <scope>NUCLEOTIDE SEQUENCE [LARGE SCALE GENOMIC DNA]</scope>
    <source>
        <strain evidence="6">98AG31 / pathotype 3-4-7</strain>
    </source>
</reference>
<dbReference type="HOGENOM" id="CLU_000288_57_8_1"/>
<feature type="repeat" description="WD" evidence="4">
    <location>
        <begin position="90"/>
        <end position="122"/>
    </location>
</feature>
<dbReference type="HAMAP" id="MF_03037">
    <property type="entry name" value="ciao1"/>
    <property type="match status" value="1"/>
</dbReference>
<dbReference type="InterPro" id="IPR036322">
    <property type="entry name" value="WD40_repeat_dom_sf"/>
</dbReference>
<evidence type="ECO:0000313" key="5">
    <source>
        <dbReference type="EMBL" id="EGG08658.1"/>
    </source>
</evidence>
<dbReference type="STRING" id="747676.F4RGF7"/>
<dbReference type="Pfam" id="PF00400">
    <property type="entry name" value="WD40"/>
    <property type="match status" value="5"/>
</dbReference>
<keyword evidence="2" id="KW-0677">Repeat</keyword>
<evidence type="ECO:0000256" key="3">
    <source>
        <dbReference type="HAMAP-Rule" id="MF_03037"/>
    </source>
</evidence>
<dbReference type="InterPro" id="IPR019775">
    <property type="entry name" value="WD40_repeat_CS"/>
</dbReference>
<comment type="similarity">
    <text evidence="3">Belongs to the WD repeat CIA1 family.</text>
</comment>
<dbReference type="InterPro" id="IPR015943">
    <property type="entry name" value="WD40/YVTN_repeat-like_dom_sf"/>
</dbReference>
<dbReference type="GO" id="GO:0097361">
    <property type="term" value="C:cytosolic [4Fe-4S] assembly targeting complex"/>
    <property type="evidence" value="ECO:0007669"/>
    <property type="project" value="InterPro"/>
</dbReference>
<dbReference type="PROSITE" id="PS50082">
    <property type="entry name" value="WD_REPEATS_2"/>
    <property type="match status" value="5"/>
</dbReference>
<keyword evidence="6" id="KW-1185">Reference proteome</keyword>
<accession>F4RGF7</accession>
<dbReference type="InterPro" id="IPR001680">
    <property type="entry name" value="WD40_rpt"/>
</dbReference>
<dbReference type="KEGG" id="mlr:MELLADRAFT_84678"/>
<gene>
    <name evidence="3" type="primary">CIA1</name>
    <name evidence="5" type="ORF">MELLADRAFT_84678</name>
</gene>
<dbReference type="SMART" id="SM00320">
    <property type="entry name" value="WD40"/>
    <property type="match status" value="7"/>
</dbReference>
<proteinExistence type="inferred from homology"/>
<feature type="repeat" description="WD" evidence="4">
    <location>
        <begin position="24"/>
        <end position="56"/>
    </location>
</feature>
<name>F4RGF7_MELLP</name>
<organism evidence="6">
    <name type="scientific">Melampsora larici-populina (strain 98AG31 / pathotype 3-4-7)</name>
    <name type="common">Poplar leaf rust fungus</name>
    <dbReference type="NCBI Taxonomy" id="747676"/>
    <lineage>
        <taxon>Eukaryota</taxon>
        <taxon>Fungi</taxon>
        <taxon>Dikarya</taxon>
        <taxon>Basidiomycota</taxon>
        <taxon>Pucciniomycotina</taxon>
        <taxon>Pucciniomycetes</taxon>
        <taxon>Pucciniales</taxon>
        <taxon>Melampsoraceae</taxon>
        <taxon>Melampsora</taxon>
    </lineage>
</organism>
<dbReference type="PANTHER" id="PTHR19920:SF0">
    <property type="entry name" value="CYTOSOLIC IRON-SULFUR PROTEIN ASSEMBLY PROTEIN CIAO1-RELATED"/>
    <property type="match status" value="1"/>
</dbReference>
<dbReference type="InterPro" id="IPR028608">
    <property type="entry name" value="CIAO1/Cia1"/>
</dbReference>
<evidence type="ECO:0000313" key="6">
    <source>
        <dbReference type="Proteomes" id="UP000001072"/>
    </source>
</evidence>
<feature type="repeat" description="WD" evidence="4">
    <location>
        <begin position="222"/>
        <end position="254"/>
    </location>
</feature>
<feature type="repeat" description="WD" evidence="4">
    <location>
        <begin position="166"/>
        <end position="207"/>
    </location>
</feature>